<evidence type="ECO:0000256" key="2">
    <source>
        <dbReference type="ARBA" id="ARBA00021982"/>
    </source>
</evidence>
<dbReference type="GO" id="GO:0005524">
    <property type="term" value="F:ATP binding"/>
    <property type="evidence" value="ECO:0007669"/>
    <property type="project" value="UniProtKB-UniRule"/>
</dbReference>
<evidence type="ECO:0000256" key="5">
    <source>
        <dbReference type="ARBA" id="ARBA00022840"/>
    </source>
</evidence>
<keyword evidence="13" id="KW-1185">Reference proteome</keyword>
<protein>
    <recommendedName>
        <fullName evidence="2 9">DNA mismatch repair protein MutS</fullName>
    </recommendedName>
</protein>
<evidence type="ECO:0000256" key="7">
    <source>
        <dbReference type="ARBA" id="ARBA00023204"/>
    </source>
</evidence>
<evidence type="ECO:0000256" key="10">
    <source>
        <dbReference type="RuleBase" id="RU003756"/>
    </source>
</evidence>
<dbReference type="Gene3D" id="1.10.1420.10">
    <property type="match status" value="2"/>
</dbReference>
<dbReference type="OrthoDB" id="9802448at2"/>
<dbReference type="Pfam" id="PF05190">
    <property type="entry name" value="MutS_IV"/>
    <property type="match status" value="1"/>
</dbReference>
<dbReference type="CDD" id="cd03284">
    <property type="entry name" value="ABC_MutS1"/>
    <property type="match status" value="1"/>
</dbReference>
<dbReference type="SUPFAM" id="SSF52540">
    <property type="entry name" value="P-loop containing nucleoside triphosphate hydrolases"/>
    <property type="match status" value="1"/>
</dbReference>
<keyword evidence="7 9" id="KW-0234">DNA repair</keyword>
<evidence type="ECO:0000313" key="13">
    <source>
        <dbReference type="Proteomes" id="UP000228531"/>
    </source>
</evidence>
<dbReference type="Gene3D" id="3.40.50.300">
    <property type="entry name" value="P-loop containing nucleotide triphosphate hydrolases"/>
    <property type="match status" value="1"/>
</dbReference>
<organism evidence="12 13">
    <name type="scientific">Yoonia maricola</name>
    <dbReference type="NCBI Taxonomy" id="420999"/>
    <lineage>
        <taxon>Bacteria</taxon>
        <taxon>Pseudomonadati</taxon>
        <taxon>Pseudomonadota</taxon>
        <taxon>Alphaproteobacteria</taxon>
        <taxon>Rhodobacterales</taxon>
        <taxon>Paracoccaceae</taxon>
        <taxon>Yoonia</taxon>
    </lineage>
</organism>
<dbReference type="FunFam" id="3.40.1170.10:FF:000001">
    <property type="entry name" value="DNA mismatch repair protein MutS"/>
    <property type="match status" value="1"/>
</dbReference>
<evidence type="ECO:0000256" key="3">
    <source>
        <dbReference type="ARBA" id="ARBA00022741"/>
    </source>
</evidence>
<reference evidence="12 13" key="1">
    <citation type="submission" date="2017-11" db="EMBL/GenBank/DDBJ databases">
        <title>Genomic Encyclopedia of Archaeal and Bacterial Type Strains, Phase II (KMG-II): From Individual Species to Whole Genera.</title>
        <authorList>
            <person name="Goeker M."/>
        </authorList>
    </citation>
    <scope>NUCLEOTIDE SEQUENCE [LARGE SCALE GENOMIC DNA]</scope>
    <source>
        <strain evidence="12 13">DSM 29128</strain>
    </source>
</reference>
<comment type="caution">
    <text evidence="12">The sequence shown here is derived from an EMBL/GenBank/DDBJ whole genome shotgun (WGS) entry which is preliminary data.</text>
</comment>
<dbReference type="HAMAP" id="MF_00096">
    <property type="entry name" value="MutS"/>
    <property type="match status" value="1"/>
</dbReference>
<dbReference type="Pfam" id="PF01624">
    <property type="entry name" value="MutS_I"/>
    <property type="match status" value="1"/>
</dbReference>
<dbReference type="Pfam" id="PF00488">
    <property type="entry name" value="MutS_V"/>
    <property type="match status" value="1"/>
</dbReference>
<dbReference type="EMBL" id="PGTY01000002">
    <property type="protein sequence ID" value="PJI85857.1"/>
    <property type="molecule type" value="Genomic_DNA"/>
</dbReference>
<proteinExistence type="inferred from homology"/>
<dbReference type="GO" id="GO:0005829">
    <property type="term" value="C:cytosol"/>
    <property type="evidence" value="ECO:0007669"/>
    <property type="project" value="TreeGrafter"/>
</dbReference>
<dbReference type="InterPro" id="IPR036678">
    <property type="entry name" value="MutS_con_dom_sf"/>
</dbReference>
<dbReference type="Gene3D" id="3.40.1170.10">
    <property type="entry name" value="DNA repair protein MutS, domain I"/>
    <property type="match status" value="1"/>
</dbReference>
<comment type="function">
    <text evidence="8 9">This protein is involved in the repair of mismatches in DNA. It is possible that it carries out the mismatch recognition step. This protein has a weak ATPase activity.</text>
</comment>
<keyword evidence="5 9" id="KW-0067">ATP-binding</keyword>
<dbReference type="PROSITE" id="PS00486">
    <property type="entry name" value="DNA_MISMATCH_REPAIR_2"/>
    <property type="match status" value="1"/>
</dbReference>
<dbReference type="GO" id="GO:0030983">
    <property type="term" value="F:mismatched DNA binding"/>
    <property type="evidence" value="ECO:0007669"/>
    <property type="project" value="InterPro"/>
</dbReference>
<dbReference type="Gene3D" id="6.10.140.430">
    <property type="match status" value="1"/>
</dbReference>
<accession>A0A2M8W4K3</accession>
<dbReference type="InterPro" id="IPR000432">
    <property type="entry name" value="DNA_mismatch_repair_MutS_C"/>
</dbReference>
<evidence type="ECO:0000313" key="12">
    <source>
        <dbReference type="EMBL" id="PJI85857.1"/>
    </source>
</evidence>
<dbReference type="InterPro" id="IPR045076">
    <property type="entry name" value="MutS"/>
</dbReference>
<dbReference type="GO" id="GO:0006298">
    <property type="term" value="P:mismatch repair"/>
    <property type="evidence" value="ECO:0007669"/>
    <property type="project" value="UniProtKB-UniRule"/>
</dbReference>
<dbReference type="SMART" id="SM00534">
    <property type="entry name" value="MUTSac"/>
    <property type="match status" value="1"/>
</dbReference>
<dbReference type="PANTHER" id="PTHR11361:SF34">
    <property type="entry name" value="DNA MISMATCH REPAIR PROTEIN MSH1, MITOCHONDRIAL"/>
    <property type="match status" value="1"/>
</dbReference>
<keyword evidence="3 9" id="KW-0547">Nucleotide-binding</keyword>
<evidence type="ECO:0000256" key="8">
    <source>
        <dbReference type="ARBA" id="ARBA00024647"/>
    </source>
</evidence>
<dbReference type="InterPro" id="IPR007861">
    <property type="entry name" value="DNA_mismatch_repair_MutS_clamp"/>
</dbReference>
<dbReference type="Proteomes" id="UP000228531">
    <property type="component" value="Unassembled WGS sequence"/>
</dbReference>
<evidence type="ECO:0000256" key="9">
    <source>
        <dbReference type="HAMAP-Rule" id="MF_00096"/>
    </source>
</evidence>
<dbReference type="Gene3D" id="3.30.420.110">
    <property type="entry name" value="MutS, connector domain"/>
    <property type="match status" value="1"/>
</dbReference>
<feature type="binding site" evidence="9">
    <location>
        <begin position="628"/>
        <end position="635"/>
    </location>
    <ligand>
        <name>ATP</name>
        <dbReference type="ChEBI" id="CHEBI:30616"/>
    </ligand>
</feature>
<sequence length="875" mass="94664">MSSTKGTTTPMMAQYLEIKAEHPDALLFYRMGDFYEMFFDDAIAAAEALDIALTKRGKHDDQDIPMCGVPHHAAEGYFLTLIRKGFRVAVCEQMESPAEAKKRGYKAVVKREVVRLVTPGTLTEDSLLDARRHNFLAAFHVVRNEGALAWVDISTGAFHVMPCSGAQLGPELARLTPREVIVVDGNEADWAETVSDSGATLTTLGAAAFDSTSGEKRLCKLYKVGSLDAFGSFKRAEIAVMSAVAEYLEITQRGNLPLLRAPVQEGQSAAMQIDAATRRSLELTRAMNGGKQGSLLHCIDRTATAGGARLLERRLASPSCNVNVIMDRQDAIAFLTDNTRLGEDLRDALRGVHDLDRALSRLALDRGGPRDMAAIRNTIGQAGALWAHLPEGLPDTLKTSAQDLTGHEALFDLLDQALIAEPPLLSRDGGFIAPDYDAELDEARKLRDEGRSVIAGMQAEYIETSGVSSLKIKHNNVLGYFIETTATHADRMMAPPLNETFIHRQTTANQVRFTTVALSEIETRILNAGGRALEIEKRLYSSLTDAILAEAGPLGALARALSEIDLTAALAHLAVTENWTRPKVDDSRAFDITGGRHPVVEAALQKEGAPFIANDCGLTDTPIWLLTGPNMAGKSTFLRQNALLAILAQMGSFVPSTSAHIGIVSQLFSRVGASDDLARGRSTFMVEMVETAAILNQADDRALVILDEIGRGTATYDGLSIAWATLEHLHDVNRCRALFATHYHEMSALSAKLDGVDNATVAVKEWEGDVIFLHEVKRGTADRSYGVQVARLAGLPPVVVERAKVVLEALEKGEREGGGSRKAIIDDLPLFAATPAPVPVTAAPSEVEEALKAVFPDDLTPKEALALIYELKNKL</sequence>
<comment type="similarity">
    <text evidence="1 9 10">Belongs to the DNA mismatch repair MutS family.</text>
</comment>
<dbReference type="GO" id="GO:0140664">
    <property type="term" value="F:ATP-dependent DNA damage sensor activity"/>
    <property type="evidence" value="ECO:0007669"/>
    <property type="project" value="InterPro"/>
</dbReference>
<dbReference type="NCBIfam" id="TIGR01070">
    <property type="entry name" value="mutS1"/>
    <property type="match status" value="1"/>
</dbReference>
<dbReference type="Pfam" id="PF05192">
    <property type="entry name" value="MutS_III"/>
    <property type="match status" value="1"/>
</dbReference>
<dbReference type="InterPro" id="IPR005748">
    <property type="entry name" value="DNA_mismatch_repair_MutS"/>
</dbReference>
<dbReference type="Pfam" id="PF05188">
    <property type="entry name" value="MutS_II"/>
    <property type="match status" value="1"/>
</dbReference>
<dbReference type="NCBIfam" id="NF003810">
    <property type="entry name" value="PRK05399.1"/>
    <property type="match status" value="1"/>
</dbReference>
<evidence type="ECO:0000256" key="1">
    <source>
        <dbReference type="ARBA" id="ARBA00006271"/>
    </source>
</evidence>
<gene>
    <name evidence="9" type="primary">mutS</name>
    <name evidence="12" type="ORF">BC777_2204</name>
</gene>
<dbReference type="SUPFAM" id="SSF55271">
    <property type="entry name" value="DNA repair protein MutS, domain I"/>
    <property type="match status" value="1"/>
</dbReference>
<dbReference type="RefSeq" id="WP_100368202.1">
    <property type="nucleotide sequence ID" value="NZ_PGTY01000002.1"/>
</dbReference>
<dbReference type="InterPro" id="IPR027417">
    <property type="entry name" value="P-loop_NTPase"/>
</dbReference>
<keyword evidence="6 9" id="KW-0238">DNA-binding</keyword>
<dbReference type="InterPro" id="IPR017261">
    <property type="entry name" value="DNA_mismatch_repair_MutS/MSH"/>
</dbReference>
<name>A0A2M8W4K3_9RHOB</name>
<feature type="domain" description="DNA mismatch repair proteins mutS family" evidence="11">
    <location>
        <begin position="702"/>
        <end position="718"/>
    </location>
</feature>
<dbReference type="PIRSF" id="PIRSF037677">
    <property type="entry name" value="DNA_mis_repair_Msh6"/>
    <property type="match status" value="1"/>
</dbReference>
<evidence type="ECO:0000256" key="4">
    <source>
        <dbReference type="ARBA" id="ARBA00022763"/>
    </source>
</evidence>
<dbReference type="InterPro" id="IPR016151">
    <property type="entry name" value="DNA_mismatch_repair_MutS_N"/>
</dbReference>
<dbReference type="SUPFAM" id="SSF48334">
    <property type="entry name" value="DNA repair protein MutS, domain III"/>
    <property type="match status" value="1"/>
</dbReference>
<dbReference type="InterPro" id="IPR036187">
    <property type="entry name" value="DNA_mismatch_repair_MutS_sf"/>
</dbReference>
<dbReference type="InterPro" id="IPR007696">
    <property type="entry name" value="DNA_mismatch_repair_MutS_core"/>
</dbReference>
<dbReference type="PANTHER" id="PTHR11361">
    <property type="entry name" value="DNA MISMATCH REPAIR PROTEIN MUTS FAMILY MEMBER"/>
    <property type="match status" value="1"/>
</dbReference>
<dbReference type="AlphaFoldDB" id="A0A2M8W4K3"/>
<dbReference type="InterPro" id="IPR007860">
    <property type="entry name" value="DNA_mmatch_repair_MutS_con_dom"/>
</dbReference>
<dbReference type="SMART" id="SM00533">
    <property type="entry name" value="MUTSd"/>
    <property type="match status" value="1"/>
</dbReference>
<dbReference type="GO" id="GO:0003684">
    <property type="term" value="F:damaged DNA binding"/>
    <property type="evidence" value="ECO:0007669"/>
    <property type="project" value="UniProtKB-UniRule"/>
</dbReference>
<keyword evidence="4 9" id="KW-0227">DNA damage</keyword>
<evidence type="ECO:0000259" key="11">
    <source>
        <dbReference type="PROSITE" id="PS00486"/>
    </source>
</evidence>
<dbReference type="SUPFAM" id="SSF53150">
    <property type="entry name" value="DNA repair protein MutS, domain II"/>
    <property type="match status" value="1"/>
</dbReference>
<evidence type="ECO:0000256" key="6">
    <source>
        <dbReference type="ARBA" id="ARBA00023125"/>
    </source>
</evidence>
<dbReference type="InterPro" id="IPR007695">
    <property type="entry name" value="DNA_mismatch_repair_MutS-lik_N"/>
</dbReference>